<reference evidence="1 2" key="1">
    <citation type="submission" date="2018-05" db="EMBL/GenBank/DDBJ databases">
        <title>Chitinophaga sp. K3CV102501T nov., isolated from isolated from a monsoon evergreen broad-leaved forest soil.</title>
        <authorList>
            <person name="Lv Y."/>
        </authorList>
    </citation>
    <scope>NUCLEOTIDE SEQUENCE [LARGE SCALE GENOMIC DNA]</scope>
    <source>
        <strain evidence="1 2">GDMCC 1.1325</strain>
    </source>
</reference>
<proteinExistence type="predicted"/>
<organism evidence="1 2">
    <name type="scientific">Chitinophaga flava</name>
    <dbReference type="NCBI Taxonomy" id="2259036"/>
    <lineage>
        <taxon>Bacteria</taxon>
        <taxon>Pseudomonadati</taxon>
        <taxon>Bacteroidota</taxon>
        <taxon>Chitinophagia</taxon>
        <taxon>Chitinophagales</taxon>
        <taxon>Chitinophagaceae</taxon>
        <taxon>Chitinophaga</taxon>
    </lineage>
</organism>
<dbReference type="EMBL" id="QFFJ01000002">
    <property type="protein sequence ID" value="RBL90195.1"/>
    <property type="molecule type" value="Genomic_DNA"/>
</dbReference>
<accession>A0A365XX89</accession>
<dbReference type="Proteomes" id="UP000253410">
    <property type="component" value="Unassembled WGS sequence"/>
</dbReference>
<evidence type="ECO:0000313" key="1">
    <source>
        <dbReference type="EMBL" id="RBL90195.1"/>
    </source>
</evidence>
<dbReference type="AlphaFoldDB" id="A0A365XX89"/>
<keyword evidence="2" id="KW-1185">Reference proteome</keyword>
<gene>
    <name evidence="1" type="ORF">DF182_27400</name>
</gene>
<name>A0A365XX89_9BACT</name>
<comment type="caution">
    <text evidence="1">The sequence shown here is derived from an EMBL/GenBank/DDBJ whole genome shotgun (WGS) entry which is preliminary data.</text>
</comment>
<evidence type="ECO:0000313" key="2">
    <source>
        <dbReference type="Proteomes" id="UP000253410"/>
    </source>
</evidence>
<protein>
    <submittedName>
        <fullName evidence="1">Uncharacterized protein</fullName>
    </submittedName>
</protein>
<sequence length="157" mass="18276">MSKRKTIERQEKSEKNKLVSTYILNTSTTHINQLDETLRQYISIVQRIKDQLRVYIYTSHNMSRSRKLSALYQLREELINTYSGSRHYFDSTPYGGHAHIVKSSLLNIMLTLESSMEYNPEDLLDAINLISADQDLLSKGISRSVHQMRQSLEQSHL</sequence>